<proteinExistence type="predicted"/>
<keyword evidence="4" id="KW-1185">Reference proteome</keyword>
<name>A0A9P5RVK1_9FUNG</name>
<gene>
    <name evidence="3" type="ORF">BG015_009410</name>
</gene>
<feature type="transmembrane region" description="Helical" evidence="2">
    <location>
        <begin position="47"/>
        <end position="67"/>
    </location>
</feature>
<sequence length="121" mass="12560">MNPSQLYPGSTTYSAFPRPTSGSGSGNGGPSTEDDVAAVAAALPLKILIPIIAGALFIGSGMLYELINCCIRFYMICKDIINGEVPSRAVVSNDLVIPTKRGEKAAGTGAGDLTYPVKTEH</sequence>
<evidence type="ECO:0000313" key="4">
    <source>
        <dbReference type="Proteomes" id="UP000748756"/>
    </source>
</evidence>
<feature type="region of interest" description="Disordered" evidence="1">
    <location>
        <begin position="1"/>
        <end position="32"/>
    </location>
</feature>
<feature type="compositionally biased region" description="Polar residues" evidence="1">
    <location>
        <begin position="1"/>
        <end position="14"/>
    </location>
</feature>
<evidence type="ECO:0000256" key="2">
    <source>
        <dbReference type="SAM" id="Phobius"/>
    </source>
</evidence>
<reference evidence="3" key="1">
    <citation type="journal article" date="2020" name="Fungal Divers.">
        <title>Resolving the Mortierellaceae phylogeny through synthesis of multi-gene phylogenetics and phylogenomics.</title>
        <authorList>
            <person name="Vandepol N."/>
            <person name="Liber J."/>
            <person name="Desiro A."/>
            <person name="Na H."/>
            <person name="Kennedy M."/>
            <person name="Barry K."/>
            <person name="Grigoriev I.V."/>
            <person name="Miller A.N."/>
            <person name="O'Donnell K."/>
            <person name="Stajich J.E."/>
            <person name="Bonito G."/>
        </authorList>
    </citation>
    <scope>NUCLEOTIDE SEQUENCE</scope>
    <source>
        <strain evidence="3">NRRL 6426</strain>
    </source>
</reference>
<keyword evidence="2" id="KW-0472">Membrane</keyword>
<dbReference type="EMBL" id="JAAAUQ010000607">
    <property type="protein sequence ID" value="KAF9148833.1"/>
    <property type="molecule type" value="Genomic_DNA"/>
</dbReference>
<organism evidence="3 4">
    <name type="scientific">Linnemannia schmuckeri</name>
    <dbReference type="NCBI Taxonomy" id="64567"/>
    <lineage>
        <taxon>Eukaryota</taxon>
        <taxon>Fungi</taxon>
        <taxon>Fungi incertae sedis</taxon>
        <taxon>Mucoromycota</taxon>
        <taxon>Mortierellomycotina</taxon>
        <taxon>Mortierellomycetes</taxon>
        <taxon>Mortierellales</taxon>
        <taxon>Mortierellaceae</taxon>
        <taxon>Linnemannia</taxon>
    </lineage>
</organism>
<dbReference type="Proteomes" id="UP000748756">
    <property type="component" value="Unassembled WGS sequence"/>
</dbReference>
<dbReference type="AlphaFoldDB" id="A0A9P5RVK1"/>
<comment type="caution">
    <text evidence="3">The sequence shown here is derived from an EMBL/GenBank/DDBJ whole genome shotgun (WGS) entry which is preliminary data.</text>
</comment>
<evidence type="ECO:0000313" key="3">
    <source>
        <dbReference type="EMBL" id="KAF9148833.1"/>
    </source>
</evidence>
<keyword evidence="2" id="KW-0812">Transmembrane</keyword>
<evidence type="ECO:0000256" key="1">
    <source>
        <dbReference type="SAM" id="MobiDB-lite"/>
    </source>
</evidence>
<accession>A0A9P5RVK1</accession>
<keyword evidence="2" id="KW-1133">Transmembrane helix</keyword>
<protein>
    <submittedName>
        <fullName evidence="3">Uncharacterized protein</fullName>
    </submittedName>
</protein>